<organism evidence="2">
    <name type="scientific">Phaffia rhodozyma</name>
    <name type="common">Yeast</name>
    <name type="synonym">Xanthophyllomyces dendrorhous</name>
    <dbReference type="NCBI Taxonomy" id="264483"/>
    <lineage>
        <taxon>Eukaryota</taxon>
        <taxon>Fungi</taxon>
        <taxon>Dikarya</taxon>
        <taxon>Basidiomycota</taxon>
        <taxon>Agaricomycotina</taxon>
        <taxon>Tremellomycetes</taxon>
        <taxon>Cystofilobasidiales</taxon>
        <taxon>Mrakiaceae</taxon>
        <taxon>Phaffia</taxon>
    </lineage>
</organism>
<protein>
    <submittedName>
        <fullName evidence="2">Uncharacterized protein</fullName>
    </submittedName>
</protein>
<feature type="compositionally biased region" description="Polar residues" evidence="1">
    <location>
        <begin position="62"/>
        <end position="74"/>
    </location>
</feature>
<sequence>MKGQARFDELSLSPPKHEQPHPPRTFDRAEGCQIHLHLASQTVLSANQTFSSEVTIVRSTHIMSRSSSDSATTLVVSSTPDTVPGSSVSSTSSTPRMPRRSQTPPPSPPSPSFPSFVSSARSIHHSDAYPFMLDREAVERRRLRKVKKLEEKLAWEESCRKEREARNRREVEEWERKQQEIKAAAAVTAVATTITTISIEAPPITPTPDPPDVPADEAILTPVVAIESPGPEPTPIQVQTAPSIPPSPLILPKSGSSEPVVNVNRRIEIEILDSDSDSDDEIQIIESCPKPVVSSRASLPNTRLLPISPVE</sequence>
<feature type="region of interest" description="Disordered" evidence="1">
    <location>
        <begin position="1"/>
        <end position="27"/>
    </location>
</feature>
<evidence type="ECO:0000313" key="2">
    <source>
        <dbReference type="EMBL" id="CED84042.1"/>
    </source>
</evidence>
<accession>A0A0F7SPE7</accession>
<dbReference type="AlphaFoldDB" id="A0A0F7SPE7"/>
<proteinExistence type="predicted"/>
<name>A0A0F7SPE7_PHARH</name>
<feature type="compositionally biased region" description="Pro residues" evidence="1">
    <location>
        <begin position="103"/>
        <end position="112"/>
    </location>
</feature>
<dbReference type="EMBL" id="LN483157">
    <property type="protein sequence ID" value="CED84042.1"/>
    <property type="molecule type" value="Genomic_DNA"/>
</dbReference>
<feature type="compositionally biased region" description="Low complexity" evidence="1">
    <location>
        <begin position="75"/>
        <end position="102"/>
    </location>
</feature>
<feature type="region of interest" description="Disordered" evidence="1">
    <location>
        <begin position="62"/>
        <end position="118"/>
    </location>
</feature>
<reference evidence="2" key="1">
    <citation type="submission" date="2014-08" db="EMBL/GenBank/DDBJ databases">
        <authorList>
            <person name="Sharma Rahul"/>
            <person name="Thines Marco"/>
        </authorList>
    </citation>
    <scope>NUCLEOTIDE SEQUENCE</scope>
</reference>
<evidence type="ECO:0000256" key="1">
    <source>
        <dbReference type="SAM" id="MobiDB-lite"/>
    </source>
</evidence>